<dbReference type="InterPro" id="IPR029016">
    <property type="entry name" value="GAF-like_dom_sf"/>
</dbReference>
<dbReference type="Pfam" id="PF00512">
    <property type="entry name" value="HisKA"/>
    <property type="match status" value="1"/>
</dbReference>
<feature type="domain" description="Histidine kinase" evidence="8">
    <location>
        <begin position="594"/>
        <end position="811"/>
    </location>
</feature>
<feature type="domain" description="PAC" evidence="11">
    <location>
        <begin position="87"/>
        <end position="139"/>
    </location>
</feature>
<dbReference type="PROSITE" id="PS50109">
    <property type="entry name" value="HIS_KIN"/>
    <property type="match status" value="1"/>
</dbReference>
<dbReference type="InterPro" id="IPR036097">
    <property type="entry name" value="HisK_dim/P_sf"/>
</dbReference>
<keyword evidence="13" id="KW-1185">Reference proteome</keyword>
<dbReference type="SMART" id="SM00065">
    <property type="entry name" value="GAF"/>
    <property type="match status" value="1"/>
</dbReference>
<dbReference type="Gene3D" id="1.10.287.130">
    <property type="match status" value="1"/>
</dbReference>
<dbReference type="PROSITE" id="PS50112">
    <property type="entry name" value="PAS"/>
    <property type="match status" value="3"/>
</dbReference>
<dbReference type="CDD" id="cd17580">
    <property type="entry name" value="REC_2_DhkD-like"/>
    <property type="match status" value="1"/>
</dbReference>
<evidence type="ECO:0000256" key="7">
    <source>
        <dbReference type="PROSITE-ProRule" id="PRU00169"/>
    </source>
</evidence>
<dbReference type="AlphaFoldDB" id="A0A6B3SG67"/>
<reference evidence="12 13" key="1">
    <citation type="submission" date="2020-02" db="EMBL/GenBank/DDBJ databases">
        <authorList>
            <person name="Kim M.K."/>
        </authorList>
    </citation>
    <scope>NUCLEOTIDE SEQUENCE [LARGE SCALE GENOMIC DNA]</scope>
    <source>
        <strain evidence="12 13">17J57-3</strain>
    </source>
</reference>
<feature type="modified residue" description="4-aspartylphosphate" evidence="7">
    <location>
        <position position="885"/>
    </location>
</feature>
<dbReference type="EC" id="2.7.13.3" evidence="3"/>
<dbReference type="SMART" id="SM00086">
    <property type="entry name" value="PAC"/>
    <property type="match status" value="3"/>
</dbReference>
<dbReference type="SMART" id="SM00448">
    <property type="entry name" value="REC"/>
    <property type="match status" value="1"/>
</dbReference>
<dbReference type="Pfam" id="PF02518">
    <property type="entry name" value="HATPase_c"/>
    <property type="match status" value="1"/>
</dbReference>
<keyword evidence="6" id="KW-0418">Kinase</keyword>
<evidence type="ECO:0000256" key="2">
    <source>
        <dbReference type="ARBA" id="ARBA00004429"/>
    </source>
</evidence>
<evidence type="ECO:0000259" key="10">
    <source>
        <dbReference type="PROSITE" id="PS50112"/>
    </source>
</evidence>
<dbReference type="SMART" id="SM00091">
    <property type="entry name" value="PAS"/>
    <property type="match status" value="3"/>
</dbReference>
<dbReference type="PANTHER" id="PTHR43547:SF2">
    <property type="entry name" value="HYBRID SIGNAL TRANSDUCTION HISTIDINE KINASE C"/>
    <property type="match status" value="1"/>
</dbReference>
<dbReference type="SMART" id="SM00387">
    <property type="entry name" value="HATPase_c"/>
    <property type="match status" value="1"/>
</dbReference>
<dbReference type="InterPro" id="IPR003018">
    <property type="entry name" value="GAF"/>
</dbReference>
<organism evidence="12 13">
    <name type="scientific">Noviherbaspirillum galbum</name>
    <dbReference type="NCBI Taxonomy" id="2709383"/>
    <lineage>
        <taxon>Bacteria</taxon>
        <taxon>Pseudomonadati</taxon>
        <taxon>Pseudomonadota</taxon>
        <taxon>Betaproteobacteria</taxon>
        <taxon>Burkholderiales</taxon>
        <taxon>Oxalobacteraceae</taxon>
        <taxon>Noviherbaspirillum</taxon>
    </lineage>
</organism>
<evidence type="ECO:0000256" key="5">
    <source>
        <dbReference type="ARBA" id="ARBA00022679"/>
    </source>
</evidence>
<evidence type="ECO:0000259" key="9">
    <source>
        <dbReference type="PROSITE" id="PS50110"/>
    </source>
</evidence>
<dbReference type="GO" id="GO:0005886">
    <property type="term" value="C:plasma membrane"/>
    <property type="evidence" value="ECO:0007669"/>
    <property type="project" value="UniProtKB-SubCell"/>
</dbReference>
<dbReference type="FunFam" id="3.30.565.10:FF:000006">
    <property type="entry name" value="Sensor histidine kinase WalK"/>
    <property type="match status" value="1"/>
</dbReference>
<comment type="caution">
    <text evidence="12">The sequence shown here is derived from an EMBL/GenBank/DDBJ whole genome shotgun (WGS) entry which is preliminary data.</text>
</comment>
<dbReference type="Gene3D" id="3.30.450.40">
    <property type="match status" value="1"/>
</dbReference>
<gene>
    <name evidence="12" type="ORF">G3574_00830</name>
</gene>
<dbReference type="InterPro" id="IPR035965">
    <property type="entry name" value="PAS-like_dom_sf"/>
</dbReference>
<dbReference type="InterPro" id="IPR013655">
    <property type="entry name" value="PAS_fold_3"/>
</dbReference>
<name>A0A6B3SG67_9BURK</name>
<dbReference type="CDD" id="cd00082">
    <property type="entry name" value="HisKA"/>
    <property type="match status" value="1"/>
</dbReference>
<feature type="domain" description="PAC" evidence="11">
    <location>
        <begin position="358"/>
        <end position="410"/>
    </location>
</feature>
<evidence type="ECO:0000256" key="4">
    <source>
        <dbReference type="ARBA" id="ARBA00022553"/>
    </source>
</evidence>
<dbReference type="Gene3D" id="3.30.450.20">
    <property type="entry name" value="PAS domain"/>
    <property type="match status" value="3"/>
</dbReference>
<evidence type="ECO:0000259" key="8">
    <source>
        <dbReference type="PROSITE" id="PS50109"/>
    </source>
</evidence>
<dbReference type="SUPFAM" id="SSF47384">
    <property type="entry name" value="Homodimeric domain of signal transducing histidine kinase"/>
    <property type="match status" value="1"/>
</dbReference>
<proteinExistence type="predicted"/>
<feature type="domain" description="PAS" evidence="10">
    <location>
        <begin position="12"/>
        <end position="68"/>
    </location>
</feature>
<dbReference type="CDD" id="cd00130">
    <property type="entry name" value="PAS"/>
    <property type="match status" value="3"/>
</dbReference>
<protein>
    <recommendedName>
        <fullName evidence="3">histidine kinase</fullName>
        <ecNumber evidence="3">2.7.13.3</ecNumber>
    </recommendedName>
</protein>
<feature type="domain" description="PAS" evidence="10">
    <location>
        <begin position="271"/>
        <end position="346"/>
    </location>
</feature>
<dbReference type="Pfam" id="PF00072">
    <property type="entry name" value="Response_reg"/>
    <property type="match status" value="1"/>
</dbReference>
<comment type="subcellular location">
    <subcellularLocation>
        <location evidence="2">Cell inner membrane</location>
        <topology evidence="2">Multi-pass membrane protein</topology>
    </subcellularLocation>
</comment>
<evidence type="ECO:0000256" key="1">
    <source>
        <dbReference type="ARBA" id="ARBA00000085"/>
    </source>
</evidence>
<feature type="domain" description="PAS" evidence="10">
    <location>
        <begin position="166"/>
        <end position="221"/>
    </location>
</feature>
<dbReference type="InterPro" id="IPR011006">
    <property type="entry name" value="CheY-like_superfamily"/>
</dbReference>
<dbReference type="Proteomes" id="UP000482155">
    <property type="component" value="Unassembled WGS sequence"/>
</dbReference>
<evidence type="ECO:0000259" key="11">
    <source>
        <dbReference type="PROSITE" id="PS50113"/>
    </source>
</evidence>
<comment type="catalytic activity">
    <reaction evidence="1">
        <text>ATP + protein L-histidine = ADP + protein N-phospho-L-histidine.</text>
        <dbReference type="EC" id="2.7.13.3"/>
    </reaction>
</comment>
<dbReference type="NCBIfam" id="TIGR00229">
    <property type="entry name" value="sensory_box"/>
    <property type="match status" value="3"/>
</dbReference>
<dbReference type="Pfam" id="PF08447">
    <property type="entry name" value="PAS_3"/>
    <property type="match status" value="2"/>
</dbReference>
<sequence>MTTFRTGRDSPPHDDFQQIVDSARHFAIIGLDTDGRVTYWNGGARLLLGWSMDEMLGQELERIFTPEDVAAGIPRHELEQARLKGYGSDERWHLRKDGSRFWASGEVTPIRGEDGGLRGFAKIMQDRTVQKKDEMRLNASTAQLESNLVATTHERDRLWTNSLDLLLEIDAQGHIRAINPAWKRMLGYDEKDLVSRHFAPFVHPDDVERTAQAIVQASQGPLIHFEVRIRHKQGTYHDIAWTAAPEGGMIYANGRDITLEKRQAEMLNAQTRERLRLALEAGRLGVWEWDMRNDRVLLLEGAPALHGFASSETAISFSSMSQYVDLVHPDDREKLTAVIRQALDRNKREGRRPGTRDYSVEYRVQAPGGRFRWLEVRGTVHEDDEGKPCFMHGISLDMTRRKQDERDMAFLARASEELAALVDTQSTINKVAMLAVPDFADWCAIDLVQHGRLSRMAVAHVDPRKVELARDLYERFPPEPGDAHGSWQVIRSGKPMLAAHIPDDALAQSVREPERLKALQSLGLRSYIGVPLTAHGEVIGAAIFITAESGRIYSQQDMALAMELARRAAVAIENAQLYQAVQQADRDKDVFLATLAHELRNPLAALSNAVTLLGLRAPTPERLPAIQALMHRQVGQLSRLVDDLLDISRIATGKIALRREPCNLAMIINHAVEASRPQIEAGRHQLSLNYPDQPIDVFGDGARLTQVFANLLGNAAKFTPEGGRIMVDVRQDGNECEVRIADNGIGIEADMLPQIFQLFSQGRQLDDRGGGLGIGLSLVERLVHMHGGRTSAHSEGQGRGSEFVVRLPVVQRSRDAGDAAAPARKPLQESWWNGKEVLVVDDNVDAAMTLSELLRMFGATVATVNDGPAALDAIASAMPAAVLLDIGMPLMDGFEVARRIRGGYPGAGAVLVALTGWGQSHDRQAALDAGFDYHWVKPVTVQRLLEFQG</sequence>
<keyword evidence="4 7" id="KW-0597">Phosphoprotein</keyword>
<evidence type="ECO:0000313" key="13">
    <source>
        <dbReference type="Proteomes" id="UP000482155"/>
    </source>
</evidence>
<dbReference type="InterPro" id="IPR001610">
    <property type="entry name" value="PAC"/>
</dbReference>
<feature type="domain" description="Response regulatory" evidence="9">
    <location>
        <begin position="836"/>
        <end position="949"/>
    </location>
</feature>
<dbReference type="InterPro" id="IPR000700">
    <property type="entry name" value="PAS-assoc_C"/>
</dbReference>
<evidence type="ECO:0000256" key="6">
    <source>
        <dbReference type="ARBA" id="ARBA00022777"/>
    </source>
</evidence>
<keyword evidence="5" id="KW-0808">Transferase</keyword>
<dbReference type="InterPro" id="IPR036890">
    <property type="entry name" value="HATPase_C_sf"/>
</dbReference>
<dbReference type="Gene3D" id="2.10.70.100">
    <property type="match status" value="1"/>
</dbReference>
<dbReference type="PROSITE" id="PS50113">
    <property type="entry name" value="PAC"/>
    <property type="match status" value="2"/>
</dbReference>
<dbReference type="InterPro" id="IPR003661">
    <property type="entry name" value="HisK_dim/P_dom"/>
</dbReference>
<dbReference type="Gene3D" id="3.30.565.10">
    <property type="entry name" value="Histidine kinase-like ATPase, C-terminal domain"/>
    <property type="match status" value="1"/>
</dbReference>
<accession>A0A6B3SG67</accession>
<dbReference type="InterPro" id="IPR004358">
    <property type="entry name" value="Sig_transdc_His_kin-like_C"/>
</dbReference>
<dbReference type="Pfam" id="PF13426">
    <property type="entry name" value="PAS_9"/>
    <property type="match status" value="1"/>
</dbReference>
<dbReference type="PRINTS" id="PR00344">
    <property type="entry name" value="BCTRLSENSOR"/>
</dbReference>
<evidence type="ECO:0000313" key="12">
    <source>
        <dbReference type="EMBL" id="NEX59610.1"/>
    </source>
</evidence>
<evidence type="ECO:0000256" key="3">
    <source>
        <dbReference type="ARBA" id="ARBA00012438"/>
    </source>
</evidence>
<dbReference type="InterPro" id="IPR001789">
    <property type="entry name" value="Sig_transdc_resp-reg_receiver"/>
</dbReference>
<dbReference type="InterPro" id="IPR003594">
    <property type="entry name" value="HATPase_dom"/>
</dbReference>
<dbReference type="PANTHER" id="PTHR43547">
    <property type="entry name" value="TWO-COMPONENT HISTIDINE KINASE"/>
    <property type="match status" value="1"/>
</dbReference>
<dbReference type="SUPFAM" id="SSF55781">
    <property type="entry name" value="GAF domain-like"/>
    <property type="match status" value="1"/>
</dbReference>
<dbReference type="SUPFAM" id="SSF55874">
    <property type="entry name" value="ATPase domain of HSP90 chaperone/DNA topoisomerase II/histidine kinase"/>
    <property type="match status" value="1"/>
</dbReference>
<dbReference type="SUPFAM" id="SSF52172">
    <property type="entry name" value="CheY-like"/>
    <property type="match status" value="1"/>
</dbReference>
<dbReference type="Gene3D" id="3.40.50.2300">
    <property type="match status" value="1"/>
</dbReference>
<dbReference type="EMBL" id="JAAIVB010000004">
    <property type="protein sequence ID" value="NEX59610.1"/>
    <property type="molecule type" value="Genomic_DNA"/>
</dbReference>
<dbReference type="PROSITE" id="PS50110">
    <property type="entry name" value="RESPONSE_REGULATORY"/>
    <property type="match status" value="1"/>
</dbReference>
<dbReference type="Pfam" id="PF13185">
    <property type="entry name" value="GAF_2"/>
    <property type="match status" value="1"/>
</dbReference>
<dbReference type="RefSeq" id="WP_163959932.1">
    <property type="nucleotide sequence ID" value="NZ_JAAIVB010000004.1"/>
</dbReference>
<dbReference type="SUPFAM" id="SSF55785">
    <property type="entry name" value="PYP-like sensor domain (PAS domain)"/>
    <property type="match status" value="3"/>
</dbReference>
<dbReference type="GO" id="GO:0000155">
    <property type="term" value="F:phosphorelay sensor kinase activity"/>
    <property type="evidence" value="ECO:0007669"/>
    <property type="project" value="InterPro"/>
</dbReference>
<dbReference type="InterPro" id="IPR000014">
    <property type="entry name" value="PAS"/>
</dbReference>
<dbReference type="InterPro" id="IPR005467">
    <property type="entry name" value="His_kinase_dom"/>
</dbReference>
<dbReference type="SMART" id="SM00388">
    <property type="entry name" value="HisKA"/>
    <property type="match status" value="1"/>
</dbReference>